<dbReference type="InterPro" id="IPR024932">
    <property type="entry name" value="ApbE"/>
</dbReference>
<dbReference type="RefSeq" id="WP_100257183.1">
    <property type="nucleotide sequence ID" value="NZ_CP011797.1"/>
</dbReference>
<feature type="binding site" evidence="12">
    <location>
        <position position="148"/>
    </location>
    <ligand>
        <name>Mg(2+)</name>
        <dbReference type="ChEBI" id="CHEBI:18420"/>
    </ligand>
</feature>
<dbReference type="GO" id="GO:0046872">
    <property type="term" value="F:metal ion binding"/>
    <property type="evidence" value="ECO:0007669"/>
    <property type="project" value="UniProtKB-UniRule"/>
</dbReference>
<keyword evidence="8 11" id="KW-0460">Magnesium</keyword>
<dbReference type="KEGG" id="rfo:REIFOR_01737"/>
<dbReference type="PIRSF" id="PIRSF006268">
    <property type="entry name" value="ApbE"/>
    <property type="match status" value="1"/>
</dbReference>
<sequence>MTPVLLKRRFKAMGGPCELNLWLDPGEPVANQALFSQLESELGRLEAKYSRFQSHSLLSQINRGEWNNRALDAETCGLLNYIDHCFELSCKLFDPTVGILRRVWDYSRSELPDPVALGRLMPSIGWPKLAWTGHHLRLLPGMELDFGGVVKEFAVDRLVVILKQQGVSGLVNLAGDIGTSALQPGDRPWQVAMRHPRHTQTALATLDLAIGGLAGSGDYERFITVAGRRYSHLLRPDTGFPPVDGLAAITVLADSCLMAGSVATIAMLAGPTLAEQTVQAWLDEINIPYLAVDQTLNVFGSIKVNG</sequence>
<dbReference type="PANTHER" id="PTHR30040:SF2">
    <property type="entry name" value="FAD:PROTEIN FMN TRANSFERASE"/>
    <property type="match status" value="1"/>
</dbReference>
<feature type="binding site" evidence="12">
    <location>
        <position position="264"/>
    </location>
    <ligand>
        <name>Mg(2+)</name>
        <dbReference type="ChEBI" id="CHEBI:18420"/>
    </ligand>
</feature>
<evidence type="ECO:0000256" key="5">
    <source>
        <dbReference type="ARBA" id="ARBA00022679"/>
    </source>
</evidence>
<keyword evidence="4 11" id="KW-0285">Flavoprotein</keyword>
<evidence type="ECO:0000256" key="1">
    <source>
        <dbReference type="ARBA" id="ARBA00008282"/>
    </source>
</evidence>
<dbReference type="Proteomes" id="UP000229757">
    <property type="component" value="Chromosome"/>
</dbReference>
<evidence type="ECO:0000313" key="14">
    <source>
        <dbReference type="Proteomes" id="UP000229757"/>
    </source>
</evidence>
<keyword evidence="14" id="KW-1185">Reference proteome</keyword>
<evidence type="ECO:0000256" key="4">
    <source>
        <dbReference type="ARBA" id="ARBA00022630"/>
    </source>
</evidence>
<evidence type="ECO:0000256" key="2">
    <source>
        <dbReference type="ARBA" id="ARBA00011955"/>
    </source>
</evidence>
<protein>
    <recommendedName>
        <fullName evidence="3 11">FAD:protein FMN transferase</fullName>
        <ecNumber evidence="2 11">2.7.1.180</ecNumber>
    </recommendedName>
    <alternativeName>
        <fullName evidence="9 11">Flavin transferase</fullName>
    </alternativeName>
</protein>
<evidence type="ECO:0000256" key="3">
    <source>
        <dbReference type="ARBA" id="ARBA00016337"/>
    </source>
</evidence>
<evidence type="ECO:0000256" key="7">
    <source>
        <dbReference type="ARBA" id="ARBA00022827"/>
    </source>
</evidence>
<dbReference type="AlphaFoldDB" id="A0A2K8KQ51"/>
<dbReference type="OrthoDB" id="9778595at2"/>
<keyword evidence="6 11" id="KW-0479">Metal-binding</keyword>
<dbReference type="Gene3D" id="3.10.520.10">
    <property type="entry name" value="ApbE-like domains"/>
    <property type="match status" value="1"/>
</dbReference>
<comment type="catalytic activity">
    <reaction evidence="10 11">
        <text>L-threonyl-[protein] + FAD = FMN-L-threonyl-[protein] + AMP + H(+)</text>
        <dbReference type="Rhea" id="RHEA:36847"/>
        <dbReference type="Rhea" id="RHEA-COMP:11060"/>
        <dbReference type="Rhea" id="RHEA-COMP:11061"/>
        <dbReference type="ChEBI" id="CHEBI:15378"/>
        <dbReference type="ChEBI" id="CHEBI:30013"/>
        <dbReference type="ChEBI" id="CHEBI:57692"/>
        <dbReference type="ChEBI" id="CHEBI:74257"/>
        <dbReference type="ChEBI" id="CHEBI:456215"/>
        <dbReference type="EC" id="2.7.1.180"/>
    </reaction>
</comment>
<dbReference type="GO" id="GO:0016740">
    <property type="term" value="F:transferase activity"/>
    <property type="evidence" value="ECO:0007669"/>
    <property type="project" value="UniProtKB-UniRule"/>
</dbReference>
<dbReference type="InterPro" id="IPR003374">
    <property type="entry name" value="ApbE-like_sf"/>
</dbReference>
<evidence type="ECO:0000256" key="6">
    <source>
        <dbReference type="ARBA" id="ARBA00022723"/>
    </source>
</evidence>
<dbReference type="EC" id="2.7.1.180" evidence="2 11"/>
<evidence type="ECO:0000256" key="12">
    <source>
        <dbReference type="PIRSR" id="PIRSR006268-2"/>
    </source>
</evidence>
<comment type="similarity">
    <text evidence="1 11">Belongs to the ApbE family.</text>
</comment>
<organism evidence="13 14">
    <name type="scientific">Reinekea forsetii</name>
    <dbReference type="NCBI Taxonomy" id="1336806"/>
    <lineage>
        <taxon>Bacteria</taxon>
        <taxon>Pseudomonadati</taxon>
        <taxon>Pseudomonadota</taxon>
        <taxon>Gammaproteobacteria</taxon>
        <taxon>Oceanospirillales</taxon>
        <taxon>Saccharospirillaceae</taxon>
        <taxon>Reinekea</taxon>
    </lineage>
</organism>
<evidence type="ECO:0000256" key="8">
    <source>
        <dbReference type="ARBA" id="ARBA00022842"/>
    </source>
</evidence>
<dbReference type="SUPFAM" id="SSF143631">
    <property type="entry name" value="ApbE-like"/>
    <property type="match status" value="1"/>
</dbReference>
<evidence type="ECO:0000256" key="10">
    <source>
        <dbReference type="ARBA" id="ARBA00048540"/>
    </source>
</evidence>
<evidence type="ECO:0000256" key="11">
    <source>
        <dbReference type="PIRNR" id="PIRNR006268"/>
    </source>
</evidence>
<reference evidence="13 14" key="1">
    <citation type="journal article" date="2017" name="Environ. Microbiol.">
        <title>Genomic and physiological analyses of 'Reinekea forsetii' reveal a versatile opportunistic lifestyle during spring algae blooms.</title>
        <authorList>
            <person name="Avci B."/>
            <person name="Hahnke R.L."/>
            <person name="Chafee M."/>
            <person name="Fischer T."/>
            <person name="Gruber-Vodicka H."/>
            <person name="Tegetmeyer H.E."/>
            <person name="Harder J."/>
            <person name="Fuchs B.M."/>
            <person name="Amann R.I."/>
            <person name="Teeling H."/>
        </authorList>
    </citation>
    <scope>NUCLEOTIDE SEQUENCE [LARGE SCALE GENOMIC DNA]</scope>
    <source>
        <strain evidence="13 14">Hel1_31_D35</strain>
    </source>
</reference>
<name>A0A2K8KQ51_9GAMM</name>
<accession>A0A2K8KQ51</accession>
<dbReference type="EMBL" id="CP011797">
    <property type="protein sequence ID" value="ATX76875.1"/>
    <property type="molecule type" value="Genomic_DNA"/>
</dbReference>
<keyword evidence="7 11" id="KW-0274">FAD</keyword>
<keyword evidence="5 11" id="KW-0808">Transferase</keyword>
<evidence type="ECO:0000313" key="13">
    <source>
        <dbReference type="EMBL" id="ATX76875.1"/>
    </source>
</evidence>
<dbReference type="Pfam" id="PF02424">
    <property type="entry name" value="ApbE"/>
    <property type="match status" value="1"/>
</dbReference>
<evidence type="ECO:0000256" key="9">
    <source>
        <dbReference type="ARBA" id="ARBA00031306"/>
    </source>
</evidence>
<keyword evidence="13" id="KW-0449">Lipoprotein</keyword>
<comment type="cofactor">
    <cofactor evidence="12">
        <name>Mg(2+)</name>
        <dbReference type="ChEBI" id="CHEBI:18420"/>
    </cofactor>
    <cofactor evidence="12">
        <name>Mn(2+)</name>
        <dbReference type="ChEBI" id="CHEBI:29035"/>
    </cofactor>
    <text evidence="12">Magnesium. Can also use manganese.</text>
</comment>
<proteinExistence type="inferred from homology"/>
<dbReference type="PANTHER" id="PTHR30040">
    <property type="entry name" value="THIAMINE BIOSYNTHESIS LIPOPROTEIN APBE"/>
    <property type="match status" value="1"/>
</dbReference>
<gene>
    <name evidence="13" type="primary">apbE</name>
    <name evidence="13" type="ORF">REIFOR_01737</name>
</gene>